<dbReference type="OrthoDB" id="4228461at2"/>
<name>A0A163RPM1_9CELL</name>
<gene>
    <name evidence="2" type="ORF">OERS_26410</name>
    <name evidence="1" type="ORF">OJAG_18300</name>
</gene>
<protein>
    <submittedName>
        <fullName evidence="1">Uncharacterized protein</fullName>
    </submittedName>
</protein>
<organism evidence="1 3">
    <name type="scientific">Oerskovia enterophila</name>
    <dbReference type="NCBI Taxonomy" id="43678"/>
    <lineage>
        <taxon>Bacteria</taxon>
        <taxon>Bacillati</taxon>
        <taxon>Actinomycetota</taxon>
        <taxon>Actinomycetes</taxon>
        <taxon>Micrococcales</taxon>
        <taxon>Cellulomonadaceae</taxon>
        <taxon>Oerskovia</taxon>
    </lineage>
</organism>
<keyword evidence="4" id="KW-1185">Reference proteome</keyword>
<dbReference type="PATRIC" id="fig|43678.3.peg.1909"/>
<accession>A0A163RPM1</accession>
<proteinExistence type="predicted"/>
<evidence type="ECO:0000313" key="4">
    <source>
        <dbReference type="Proteomes" id="UP000093412"/>
    </source>
</evidence>
<dbReference type="RefSeq" id="WP_068626092.1">
    <property type="nucleotide sequence ID" value="NZ_LRIE01000069.1"/>
</dbReference>
<sequence length="169" mass="18885">MSDEARDALLDALVIWAWKDYAQGQDVVDAACEALVAGLDSPALRDLAGLYPDTPNELLRLVVEDVVAELGLHLPVGDDALNLYVLRTQARKVLDGRTTPRELTEWAFSNRRAHDSDEHERFVGALWEYEELDDMREHFGNGVPTHAEESAALDAHLRRMARALLEEPG</sequence>
<reference evidence="1 3" key="1">
    <citation type="submission" date="2016-01" db="EMBL/GenBank/DDBJ databases">
        <title>Genome sequence of Oerskovia enterophila VJag, an agar and cellulose degrading bacterium.</title>
        <authorList>
            <person name="Poehlein A."/>
            <person name="Jag V."/>
            <person name="Bengelsdorf F."/>
            <person name="Duerre P."/>
            <person name="Daniel R."/>
        </authorList>
    </citation>
    <scope>NUCLEOTIDE SEQUENCE [LARGE SCALE GENOMIC DNA]</scope>
    <source>
        <strain evidence="1 3">VJag</strain>
    </source>
</reference>
<dbReference type="AlphaFoldDB" id="A0A163RPM1"/>
<evidence type="ECO:0000313" key="3">
    <source>
        <dbReference type="Proteomes" id="UP000076447"/>
    </source>
</evidence>
<reference evidence="2 4" key="2">
    <citation type="submission" date="2016-06" db="EMBL/GenBank/DDBJ databases">
        <title>Genome sequence of Oerskovia enterophila DSM 43852.</title>
        <authorList>
            <person name="Poehlein A."/>
            <person name="Jag V."/>
            <person name="Bengelsdorf F.R."/>
            <person name="Daniel R."/>
            <person name="Duerre P."/>
        </authorList>
    </citation>
    <scope>NUCLEOTIDE SEQUENCE [LARGE SCALE GENOMIC DNA]</scope>
    <source>
        <strain evidence="2 4">DSM 43852</strain>
    </source>
</reference>
<dbReference type="Proteomes" id="UP000093412">
    <property type="component" value="Unassembled WGS sequence"/>
</dbReference>
<comment type="caution">
    <text evidence="1">The sequence shown here is derived from an EMBL/GenBank/DDBJ whole genome shotgun (WGS) entry which is preliminary data.</text>
</comment>
<evidence type="ECO:0000313" key="2">
    <source>
        <dbReference type="EMBL" id="OCI30661.1"/>
    </source>
</evidence>
<dbReference type="Proteomes" id="UP000076447">
    <property type="component" value="Unassembled WGS sequence"/>
</dbReference>
<dbReference type="EMBL" id="LRIE01000069">
    <property type="protein sequence ID" value="KZM35565.1"/>
    <property type="molecule type" value="Genomic_DNA"/>
</dbReference>
<evidence type="ECO:0000313" key="1">
    <source>
        <dbReference type="EMBL" id="KZM35565.1"/>
    </source>
</evidence>
<dbReference type="EMBL" id="MAQA01000031">
    <property type="protein sequence ID" value="OCI30661.1"/>
    <property type="molecule type" value="Genomic_DNA"/>
</dbReference>